<dbReference type="Pfam" id="PF08448">
    <property type="entry name" value="PAS_4"/>
    <property type="match status" value="1"/>
</dbReference>
<dbReference type="PANTHER" id="PTHR43065:SF46">
    <property type="entry name" value="C4-DICARBOXYLATE TRANSPORT SENSOR PROTEIN DCTB"/>
    <property type="match status" value="1"/>
</dbReference>
<feature type="domain" description="PAC" evidence="15">
    <location>
        <begin position="658"/>
        <end position="710"/>
    </location>
</feature>
<evidence type="ECO:0000259" key="15">
    <source>
        <dbReference type="PROSITE" id="PS50113"/>
    </source>
</evidence>
<dbReference type="SMART" id="SM00091">
    <property type="entry name" value="PAS"/>
    <property type="match status" value="4"/>
</dbReference>
<dbReference type="SUPFAM" id="SSF55785">
    <property type="entry name" value="PYP-like sensor domain (PAS domain)"/>
    <property type="match status" value="5"/>
</dbReference>
<dbReference type="InterPro" id="IPR035965">
    <property type="entry name" value="PAS-like_dom_sf"/>
</dbReference>
<dbReference type="InterPro" id="IPR013656">
    <property type="entry name" value="PAS_4"/>
</dbReference>
<comment type="catalytic activity">
    <reaction evidence="1">
        <text>ATP + protein L-histidine = ADP + protein N-phospho-L-histidine.</text>
        <dbReference type="EC" id="2.7.13.3"/>
    </reaction>
</comment>
<keyword evidence="7" id="KW-0067">ATP-binding</keyword>
<evidence type="ECO:0000259" key="14">
    <source>
        <dbReference type="PROSITE" id="PS50112"/>
    </source>
</evidence>
<feature type="coiled-coil region" evidence="10">
    <location>
        <begin position="701"/>
        <end position="732"/>
    </location>
</feature>
<dbReference type="InterPro" id="IPR011006">
    <property type="entry name" value="CheY-like_superfamily"/>
</dbReference>
<reference evidence="16 17" key="1">
    <citation type="journal article" date="2024" name="Chem. Sci.">
        <title>Discovery of megapolipeptins by genome mining of a Burkholderiales bacteria collection.</title>
        <authorList>
            <person name="Paulo B.S."/>
            <person name="Recchia M.J.J."/>
            <person name="Lee S."/>
            <person name="Fergusson C.H."/>
            <person name="Romanowski S.B."/>
            <person name="Hernandez A."/>
            <person name="Krull N."/>
            <person name="Liu D.Y."/>
            <person name="Cavanagh H."/>
            <person name="Bos A."/>
            <person name="Gray C.A."/>
            <person name="Murphy B.T."/>
            <person name="Linington R.G."/>
            <person name="Eustaquio A.S."/>
        </authorList>
    </citation>
    <scope>NUCLEOTIDE SEQUENCE [LARGE SCALE GENOMIC DNA]</scope>
    <source>
        <strain evidence="16 17">RL21-008-BIB-A</strain>
    </source>
</reference>
<name>A0ABW9AD08_9BURK</name>
<evidence type="ECO:0000259" key="13">
    <source>
        <dbReference type="PROSITE" id="PS50110"/>
    </source>
</evidence>
<dbReference type="Pfam" id="PF13426">
    <property type="entry name" value="PAS_9"/>
    <property type="match status" value="1"/>
</dbReference>
<evidence type="ECO:0000256" key="5">
    <source>
        <dbReference type="ARBA" id="ARBA00022741"/>
    </source>
</evidence>
<dbReference type="PROSITE" id="PS50109">
    <property type="entry name" value="HIS_KIN"/>
    <property type="match status" value="1"/>
</dbReference>
<dbReference type="SMART" id="SM00448">
    <property type="entry name" value="REC"/>
    <property type="match status" value="2"/>
</dbReference>
<dbReference type="InterPro" id="IPR003594">
    <property type="entry name" value="HATPase_dom"/>
</dbReference>
<dbReference type="PROSITE" id="PS50110">
    <property type="entry name" value="RESPONSE_REGULATORY"/>
    <property type="match status" value="2"/>
</dbReference>
<dbReference type="SUPFAM" id="SSF55874">
    <property type="entry name" value="ATPase domain of HSP90 chaperone/DNA topoisomerase II/histidine kinase"/>
    <property type="match status" value="1"/>
</dbReference>
<dbReference type="SMART" id="SM00086">
    <property type="entry name" value="PAC"/>
    <property type="match status" value="4"/>
</dbReference>
<evidence type="ECO:0000313" key="17">
    <source>
        <dbReference type="Proteomes" id="UP001629246"/>
    </source>
</evidence>
<dbReference type="SMART" id="SM00388">
    <property type="entry name" value="HisKA"/>
    <property type="match status" value="1"/>
</dbReference>
<keyword evidence="10" id="KW-0175">Coiled coil</keyword>
<evidence type="ECO:0000256" key="7">
    <source>
        <dbReference type="ARBA" id="ARBA00022840"/>
    </source>
</evidence>
<feature type="domain" description="PAS" evidence="14">
    <location>
        <begin position="453"/>
        <end position="506"/>
    </location>
</feature>
<dbReference type="CDD" id="cd00130">
    <property type="entry name" value="PAS"/>
    <property type="match status" value="3"/>
</dbReference>
<dbReference type="Gene3D" id="3.30.450.20">
    <property type="entry name" value="PAS domain"/>
    <property type="match status" value="5"/>
</dbReference>
<feature type="domain" description="Response regulatory" evidence="13">
    <location>
        <begin position="1221"/>
        <end position="1332"/>
    </location>
</feature>
<dbReference type="Gene3D" id="3.40.50.2300">
    <property type="match status" value="2"/>
</dbReference>
<feature type="domain" description="PAS" evidence="14">
    <location>
        <begin position="585"/>
        <end position="655"/>
    </location>
</feature>
<dbReference type="CDD" id="cd00082">
    <property type="entry name" value="HisKA"/>
    <property type="match status" value="1"/>
</dbReference>
<evidence type="ECO:0000256" key="10">
    <source>
        <dbReference type="SAM" id="Coils"/>
    </source>
</evidence>
<dbReference type="Pfam" id="PF08447">
    <property type="entry name" value="PAS_3"/>
    <property type="match status" value="2"/>
</dbReference>
<dbReference type="InterPro" id="IPR036097">
    <property type="entry name" value="HisK_dim/P_sf"/>
</dbReference>
<dbReference type="EC" id="2.7.13.3" evidence="2"/>
<evidence type="ECO:0000259" key="12">
    <source>
        <dbReference type="PROSITE" id="PS50109"/>
    </source>
</evidence>
<dbReference type="InterPro" id="IPR000700">
    <property type="entry name" value="PAS-assoc_C"/>
</dbReference>
<dbReference type="Gene3D" id="1.10.287.130">
    <property type="match status" value="1"/>
</dbReference>
<dbReference type="InterPro" id="IPR005467">
    <property type="entry name" value="His_kinase_dom"/>
</dbReference>
<keyword evidence="4" id="KW-0808">Transferase</keyword>
<evidence type="ECO:0000256" key="2">
    <source>
        <dbReference type="ARBA" id="ARBA00012438"/>
    </source>
</evidence>
<dbReference type="SUPFAM" id="SSF47384">
    <property type="entry name" value="Homodimeric domain of signal transducing histidine kinase"/>
    <property type="match status" value="1"/>
</dbReference>
<evidence type="ECO:0000256" key="8">
    <source>
        <dbReference type="ARBA" id="ARBA00023012"/>
    </source>
</evidence>
<feature type="region of interest" description="Disordered" evidence="11">
    <location>
        <begin position="1177"/>
        <end position="1217"/>
    </location>
</feature>
<evidence type="ECO:0000256" key="9">
    <source>
        <dbReference type="PROSITE-ProRule" id="PRU00169"/>
    </source>
</evidence>
<dbReference type="Pfam" id="PF00072">
    <property type="entry name" value="Response_reg"/>
    <property type="match status" value="2"/>
</dbReference>
<comment type="caution">
    <text evidence="16">The sequence shown here is derived from an EMBL/GenBank/DDBJ whole genome shotgun (WGS) entry which is preliminary data.</text>
</comment>
<dbReference type="Gene3D" id="2.10.70.100">
    <property type="match status" value="1"/>
</dbReference>
<dbReference type="NCBIfam" id="TIGR00229">
    <property type="entry name" value="sensory_box"/>
    <property type="match status" value="3"/>
</dbReference>
<dbReference type="RefSeq" id="WP_408159313.1">
    <property type="nucleotide sequence ID" value="NZ_JAQQFM010000007.1"/>
</dbReference>
<dbReference type="InterPro" id="IPR013655">
    <property type="entry name" value="PAS_fold_3"/>
</dbReference>
<dbReference type="InterPro" id="IPR004358">
    <property type="entry name" value="Sig_transdc_His_kin-like_C"/>
</dbReference>
<feature type="domain" description="Histidine kinase" evidence="12">
    <location>
        <begin position="748"/>
        <end position="971"/>
    </location>
</feature>
<dbReference type="PANTHER" id="PTHR43065">
    <property type="entry name" value="SENSOR HISTIDINE KINASE"/>
    <property type="match status" value="1"/>
</dbReference>
<feature type="domain" description="PAC" evidence="15">
    <location>
        <begin position="392"/>
        <end position="445"/>
    </location>
</feature>
<keyword evidence="8" id="KW-0902">Two-component regulatory system</keyword>
<evidence type="ECO:0000256" key="4">
    <source>
        <dbReference type="ARBA" id="ARBA00022679"/>
    </source>
</evidence>
<dbReference type="InterPro" id="IPR000014">
    <property type="entry name" value="PAS"/>
</dbReference>
<keyword evidence="6" id="KW-0418">Kinase</keyword>
<dbReference type="PROSITE" id="PS50112">
    <property type="entry name" value="PAS"/>
    <property type="match status" value="2"/>
</dbReference>
<feature type="domain" description="Response regulatory" evidence="13">
    <location>
        <begin position="991"/>
        <end position="1107"/>
    </location>
</feature>
<keyword evidence="5" id="KW-0547">Nucleotide-binding</keyword>
<organism evidence="16 17">
    <name type="scientific">Herbaspirillum lusitanum</name>
    <dbReference type="NCBI Taxonomy" id="213312"/>
    <lineage>
        <taxon>Bacteria</taxon>
        <taxon>Pseudomonadati</taxon>
        <taxon>Pseudomonadota</taxon>
        <taxon>Betaproteobacteria</taxon>
        <taxon>Burkholderiales</taxon>
        <taxon>Oxalobacteraceae</taxon>
        <taxon>Herbaspirillum</taxon>
    </lineage>
</organism>
<evidence type="ECO:0000313" key="16">
    <source>
        <dbReference type="EMBL" id="MFL9926119.1"/>
    </source>
</evidence>
<dbReference type="Proteomes" id="UP001629246">
    <property type="component" value="Unassembled WGS sequence"/>
</dbReference>
<dbReference type="InterPro" id="IPR036890">
    <property type="entry name" value="HATPase_C_sf"/>
</dbReference>
<keyword evidence="17" id="KW-1185">Reference proteome</keyword>
<evidence type="ECO:0000256" key="1">
    <source>
        <dbReference type="ARBA" id="ARBA00000085"/>
    </source>
</evidence>
<evidence type="ECO:0000256" key="6">
    <source>
        <dbReference type="ARBA" id="ARBA00022777"/>
    </source>
</evidence>
<dbReference type="EMBL" id="JAQQFM010000007">
    <property type="protein sequence ID" value="MFL9926119.1"/>
    <property type="molecule type" value="Genomic_DNA"/>
</dbReference>
<evidence type="ECO:0000256" key="3">
    <source>
        <dbReference type="ARBA" id="ARBA00022553"/>
    </source>
</evidence>
<dbReference type="Gene3D" id="3.30.565.10">
    <property type="entry name" value="Histidine kinase-like ATPase, C-terminal domain"/>
    <property type="match status" value="1"/>
</dbReference>
<dbReference type="InterPro" id="IPR001610">
    <property type="entry name" value="PAC"/>
</dbReference>
<dbReference type="Pfam" id="PF02518">
    <property type="entry name" value="HATPase_c"/>
    <property type="match status" value="1"/>
</dbReference>
<gene>
    <name evidence="16" type="ORF">PQR62_17720</name>
</gene>
<proteinExistence type="predicted"/>
<feature type="modified residue" description="4-aspartylphosphate" evidence="9">
    <location>
        <position position="1041"/>
    </location>
</feature>
<dbReference type="SMART" id="SM00387">
    <property type="entry name" value="HATPase_c"/>
    <property type="match status" value="1"/>
</dbReference>
<sequence>MAELSWLHGGGQTGRLINAFDWTSTSLGKLSAWPQNLRTALGIALNSPVAMLVIWGPDRLMLYNDAYAACAGNKHPAALGARLDSMALWPEVRERQLPLLQACFAGEAQSSSDEYVPLQQNGGQRHAWFDFSYAPLWLDDVVQGVLCTMTDMTMLPRAGRRIPDTLQQLKRLNRDLIAERDEAVHAHRSLAKETDFLRDLLAQAPSFMAVLKGPDHIFELVNHSFTQLFGAHAVVGRPAREAMTQVLDQQVFELLDEVYRSGKTYSGREKKFYVRNGQGQHDHYQEYVLDFVLQPIRSAAGLIEGIFIEGVDITNRFAAEERLRIADSAGGIGIFEWFPATGEMVISDRFREIWGLREDELVDDKLLVSLIEEEHQQLVGPARIGAKSNPLEYVEYAIHRRSDGQRRWVARKGEVVQDHPHAPRRYVGVVFDVTERKAIEQALHTSEASVRANNAFVRQLLDSTDQGFYAIDQQGVTTLCNAAFLRLLGFSGEDQVLGRSLHHVIHHSHPDGSVYDIDDSPILRAAREGRSVQVDSEFFFRADGSSFPVSYQVHPVWTDGKLDGALCTFVDLTERKRGMQALLWSENRLTAIFNQASVCFSELDLQGRYLRVNDALCSMLGRSQEHLLQMSLMDVTHPDDVAINMSMFNRCIEDGKSFALEKRYIRTDGSSLWVSSNISRIVDEEGRPQAMIAVSTDISERRRAEEALRDLNDTLEQRVVEEILERSRAEAALRQMQKMEAVGQLTGGVAHDFNNVLQIIGGNLQLVQSDPAIPDKSRQRVAVAANAVDRGAKLSAQLLAFARRQPLQPRSINLQRILQNMDELLRRALGETIEIATVVSPGLWNSMLDPNQVENLIINMAINARDAMPNGGRITLELNNAELSDPHFLSQADLPAGDYVQLAISDNGHGMSADVRERAFEPFFTTKGEGEGTGLGLSMAYGFVKQSRGHIHIHSEPQQGTTIRIYFPRSLTQEVELEDDRDMEVRGGDETILVVEDDPNLQLTVIDSLTSLGYTVLKADNGERALEIVRSGAHIDMLFTDVVMPGSVPATELARMTRQLLPSAEVLFTSGYPRDAIVHEGRLDPGVELLSKPYRLDQLARRVHHMLANRQHAKQLSQIKTGTLEQVRIAANGQLDPVRIVPLDNMDSVEKVERMETLQAGGLSISQALEVDAPQEEQLVQEAQSNHTPPQDRIGEPHSSGGEAHEEAPEAGNDVPSPGLRILVVEDNLDSQQLVCELLETLGHFACGVSSAEDALLQLAQQSFGVLFTDVNLPGMSGVDLAKQALASYPALEVIFASGYGAVITKNVGFSAHSLPKPYDIDQLQDLLAKIAARGA</sequence>
<dbReference type="InterPro" id="IPR001789">
    <property type="entry name" value="Sig_transdc_resp-reg_receiver"/>
</dbReference>
<evidence type="ECO:0000256" key="11">
    <source>
        <dbReference type="SAM" id="MobiDB-lite"/>
    </source>
</evidence>
<dbReference type="PRINTS" id="PR00344">
    <property type="entry name" value="BCTRLSENSOR"/>
</dbReference>
<keyword evidence="3 9" id="KW-0597">Phosphoprotein</keyword>
<feature type="modified residue" description="4-aspartylphosphate" evidence="9">
    <location>
        <position position="1270"/>
    </location>
</feature>
<dbReference type="Pfam" id="PF00989">
    <property type="entry name" value="PAS"/>
    <property type="match status" value="1"/>
</dbReference>
<dbReference type="InterPro" id="IPR003661">
    <property type="entry name" value="HisK_dim/P_dom"/>
</dbReference>
<accession>A0ABW9AD08</accession>
<dbReference type="PROSITE" id="PS50113">
    <property type="entry name" value="PAC"/>
    <property type="match status" value="2"/>
</dbReference>
<dbReference type="InterPro" id="IPR013767">
    <property type="entry name" value="PAS_fold"/>
</dbReference>
<protein>
    <recommendedName>
        <fullName evidence="2">histidine kinase</fullName>
        <ecNumber evidence="2">2.7.13.3</ecNumber>
    </recommendedName>
</protein>
<dbReference type="SUPFAM" id="SSF52172">
    <property type="entry name" value="CheY-like"/>
    <property type="match status" value="2"/>
</dbReference>